<sequence>MKKQDVFATKLPFNKEKVAGLTPDDLDQVYGGHTEASSDNSSNHRFTCCLCSFHTGVDIPV</sequence>
<evidence type="ECO:0000313" key="1">
    <source>
        <dbReference type="EMBL" id="GAA3952236.1"/>
    </source>
</evidence>
<organism evidence="1 2">
    <name type="scientific">Hymenobacter algoricola</name>
    <dbReference type="NCBI Taxonomy" id="486267"/>
    <lineage>
        <taxon>Bacteria</taxon>
        <taxon>Pseudomonadati</taxon>
        <taxon>Bacteroidota</taxon>
        <taxon>Cytophagia</taxon>
        <taxon>Cytophagales</taxon>
        <taxon>Hymenobacteraceae</taxon>
        <taxon>Hymenobacter</taxon>
    </lineage>
</organism>
<dbReference type="InterPro" id="IPR058238">
    <property type="entry name" value="Lant_leader_dom"/>
</dbReference>
<protein>
    <submittedName>
        <fullName evidence="1">Uncharacterized protein</fullName>
    </submittedName>
</protein>
<dbReference type="Proteomes" id="UP001499909">
    <property type="component" value="Unassembled WGS sequence"/>
</dbReference>
<comment type="caution">
    <text evidence="1">The sequence shown here is derived from an EMBL/GenBank/DDBJ whole genome shotgun (WGS) entry which is preliminary data.</text>
</comment>
<gene>
    <name evidence="1" type="ORF">GCM10022406_37520</name>
</gene>
<dbReference type="EMBL" id="BAABDH010000110">
    <property type="protein sequence ID" value="GAA3952236.1"/>
    <property type="molecule type" value="Genomic_DNA"/>
</dbReference>
<proteinExistence type="predicted"/>
<evidence type="ECO:0000313" key="2">
    <source>
        <dbReference type="Proteomes" id="UP001499909"/>
    </source>
</evidence>
<name>A0ABP7NR00_9BACT</name>
<keyword evidence="2" id="KW-1185">Reference proteome</keyword>
<dbReference type="RefSeq" id="WP_345117328.1">
    <property type="nucleotide sequence ID" value="NZ_BAABDH010000110.1"/>
</dbReference>
<accession>A0ABP7NR00</accession>
<reference evidence="2" key="1">
    <citation type="journal article" date="2019" name="Int. J. Syst. Evol. Microbiol.">
        <title>The Global Catalogue of Microorganisms (GCM) 10K type strain sequencing project: providing services to taxonomists for standard genome sequencing and annotation.</title>
        <authorList>
            <consortium name="The Broad Institute Genomics Platform"/>
            <consortium name="The Broad Institute Genome Sequencing Center for Infectious Disease"/>
            <person name="Wu L."/>
            <person name="Ma J."/>
        </authorList>
    </citation>
    <scope>NUCLEOTIDE SEQUENCE [LARGE SCALE GENOMIC DNA]</scope>
    <source>
        <strain evidence="2">JCM 17214</strain>
    </source>
</reference>
<dbReference type="NCBIfam" id="NF038153">
    <property type="entry name" value="lant_leader_L1a"/>
    <property type="match status" value="1"/>
</dbReference>